<evidence type="ECO:0000313" key="12">
    <source>
        <dbReference type="EMBL" id="MCC4212558.1"/>
    </source>
</evidence>
<feature type="compositionally biased region" description="Low complexity" evidence="9">
    <location>
        <begin position="130"/>
        <end position="144"/>
    </location>
</feature>
<dbReference type="PANTHER" id="PTHR23151:SF90">
    <property type="entry name" value="DIHYDROLIPOYLLYSINE-RESIDUE ACETYLTRANSFERASE COMPONENT OF PYRUVATE DEHYDROGENASE COMPLEX, MITOCHONDRIAL-RELATED"/>
    <property type="match status" value="1"/>
</dbReference>
<comment type="catalytic activity">
    <reaction evidence="7 8">
        <text>N(6)-[(R)-dihydrolipoyl]-L-lysyl-[protein] + acetyl-CoA = N(6)-[(R)-S(8)-acetyldihydrolipoyl]-L-lysyl-[protein] + CoA</text>
        <dbReference type="Rhea" id="RHEA:17017"/>
        <dbReference type="Rhea" id="RHEA-COMP:10475"/>
        <dbReference type="Rhea" id="RHEA-COMP:10478"/>
        <dbReference type="ChEBI" id="CHEBI:57287"/>
        <dbReference type="ChEBI" id="CHEBI:57288"/>
        <dbReference type="ChEBI" id="CHEBI:83100"/>
        <dbReference type="ChEBI" id="CHEBI:83111"/>
        <dbReference type="EC" id="2.3.1.12"/>
    </reaction>
</comment>
<dbReference type="EC" id="2.3.1.12" evidence="8"/>
<feature type="domain" description="Lipoyl-binding" evidence="10">
    <location>
        <begin position="141"/>
        <end position="216"/>
    </location>
</feature>
<dbReference type="RefSeq" id="WP_228229631.1">
    <property type="nucleotide sequence ID" value="NZ_JAJGMW010000007.1"/>
</dbReference>
<feature type="region of interest" description="Disordered" evidence="9">
    <location>
        <begin position="219"/>
        <end position="286"/>
    </location>
</feature>
<dbReference type="Pfam" id="PF02817">
    <property type="entry name" value="E3_binding"/>
    <property type="match status" value="1"/>
</dbReference>
<feature type="domain" description="Lipoyl-binding" evidence="10">
    <location>
        <begin position="2"/>
        <end position="77"/>
    </location>
</feature>
<keyword evidence="12" id="KW-0670">Pyruvate</keyword>
<dbReference type="InterPro" id="IPR011053">
    <property type="entry name" value="Single_hybrid_motif"/>
</dbReference>
<dbReference type="InterPro" id="IPR036625">
    <property type="entry name" value="E3-bd_dom_sf"/>
</dbReference>
<comment type="subunit">
    <text evidence="2">Forms a 24-polypeptide structural core with octahedral symmetry.</text>
</comment>
<dbReference type="InterPro" id="IPR023213">
    <property type="entry name" value="CAT-like_dom_sf"/>
</dbReference>
<dbReference type="PROSITE" id="PS00189">
    <property type="entry name" value="LIPOYL"/>
    <property type="match status" value="2"/>
</dbReference>
<dbReference type="CDD" id="cd06849">
    <property type="entry name" value="lipoyl_domain"/>
    <property type="match status" value="2"/>
</dbReference>
<dbReference type="Pfam" id="PF00364">
    <property type="entry name" value="Biotin_lipoyl"/>
    <property type="match status" value="2"/>
</dbReference>
<evidence type="ECO:0000256" key="9">
    <source>
        <dbReference type="SAM" id="MobiDB-lite"/>
    </source>
</evidence>
<keyword evidence="4 8" id="KW-0450">Lipoyl</keyword>
<comment type="similarity">
    <text evidence="1 8">Belongs to the 2-oxoacid dehydrogenase family.</text>
</comment>
<dbReference type="InterPro" id="IPR001078">
    <property type="entry name" value="2-oxoacid_DH_actylTfrase"/>
</dbReference>
<dbReference type="SUPFAM" id="SSF51230">
    <property type="entry name" value="Single hybrid motif"/>
    <property type="match status" value="2"/>
</dbReference>
<evidence type="ECO:0000256" key="2">
    <source>
        <dbReference type="ARBA" id="ARBA00011484"/>
    </source>
</evidence>
<dbReference type="InterPro" id="IPR006257">
    <property type="entry name" value="LAT1"/>
</dbReference>
<dbReference type="NCBIfam" id="TIGR01349">
    <property type="entry name" value="PDHac_trf_mito"/>
    <property type="match status" value="1"/>
</dbReference>
<accession>A0ABS8GVI0</accession>
<dbReference type="PROSITE" id="PS50968">
    <property type="entry name" value="BIOTINYL_LIPOYL"/>
    <property type="match status" value="2"/>
</dbReference>
<name>A0ABS8GVI0_9FLAO</name>
<dbReference type="Gene3D" id="4.10.320.10">
    <property type="entry name" value="E3-binding domain"/>
    <property type="match status" value="1"/>
</dbReference>
<keyword evidence="3 8" id="KW-0808">Transferase</keyword>
<dbReference type="InterPro" id="IPR000089">
    <property type="entry name" value="Biotin_lipoyl"/>
</dbReference>
<proteinExistence type="inferred from homology"/>
<comment type="cofactor">
    <cofactor evidence="8">
        <name>(R)-lipoate</name>
        <dbReference type="ChEBI" id="CHEBI:83088"/>
    </cofactor>
    <text evidence="8">Binds 2 lipoyl cofactors covalently.</text>
</comment>
<comment type="function">
    <text evidence="6">The pyruvate dehydrogenase complex catalyzes the overall conversion of pyruvate to acetyl-CoA and CO(2). It contains multiple copies of three enzymatic components: pyruvate dehydrogenase (E1), dihydrolipoamide acetyltransferase (E2) and lipoamide dehydrogenase (E3).</text>
</comment>
<comment type="caution">
    <text evidence="12">The sequence shown here is derived from an EMBL/GenBank/DDBJ whole genome shotgun (WGS) entry which is preliminary data.</text>
</comment>
<evidence type="ECO:0000259" key="10">
    <source>
        <dbReference type="PROSITE" id="PS50968"/>
    </source>
</evidence>
<organism evidence="12 13">
    <name type="scientific">Leeuwenhoekiella parthenopeia</name>
    <dbReference type="NCBI Taxonomy" id="2890320"/>
    <lineage>
        <taxon>Bacteria</taxon>
        <taxon>Pseudomonadati</taxon>
        <taxon>Bacteroidota</taxon>
        <taxon>Flavobacteriia</taxon>
        <taxon>Flavobacteriales</taxon>
        <taxon>Flavobacteriaceae</taxon>
        <taxon>Leeuwenhoekiella</taxon>
    </lineage>
</organism>
<evidence type="ECO:0000256" key="6">
    <source>
        <dbReference type="ARBA" id="ARBA00025211"/>
    </source>
</evidence>
<dbReference type="GO" id="GO:0004742">
    <property type="term" value="F:dihydrolipoyllysine-residue acetyltransferase activity"/>
    <property type="evidence" value="ECO:0007669"/>
    <property type="project" value="UniProtKB-EC"/>
</dbReference>
<dbReference type="EMBL" id="JAJGMW010000007">
    <property type="protein sequence ID" value="MCC4212558.1"/>
    <property type="molecule type" value="Genomic_DNA"/>
</dbReference>
<keyword evidence="13" id="KW-1185">Reference proteome</keyword>
<evidence type="ECO:0000256" key="1">
    <source>
        <dbReference type="ARBA" id="ARBA00007317"/>
    </source>
</evidence>
<evidence type="ECO:0000256" key="4">
    <source>
        <dbReference type="ARBA" id="ARBA00022823"/>
    </source>
</evidence>
<keyword evidence="5 8" id="KW-0012">Acyltransferase</keyword>
<protein>
    <recommendedName>
        <fullName evidence="8">Acetyltransferase component of pyruvate dehydrogenase complex</fullName>
        <ecNumber evidence="8">2.3.1.12</ecNumber>
    </recommendedName>
</protein>
<evidence type="ECO:0000256" key="8">
    <source>
        <dbReference type="RuleBase" id="RU361137"/>
    </source>
</evidence>
<feature type="compositionally biased region" description="Acidic residues" evidence="9">
    <location>
        <begin position="94"/>
        <end position="129"/>
    </location>
</feature>
<evidence type="ECO:0000313" key="13">
    <source>
        <dbReference type="Proteomes" id="UP001197770"/>
    </source>
</evidence>
<dbReference type="InterPro" id="IPR045257">
    <property type="entry name" value="E2/Pdx1"/>
</dbReference>
<gene>
    <name evidence="12" type="ORF">LLW17_07500</name>
</gene>
<dbReference type="Proteomes" id="UP001197770">
    <property type="component" value="Unassembled WGS sequence"/>
</dbReference>
<dbReference type="InterPro" id="IPR004167">
    <property type="entry name" value="PSBD"/>
</dbReference>
<evidence type="ECO:0000256" key="3">
    <source>
        <dbReference type="ARBA" id="ARBA00022679"/>
    </source>
</evidence>
<dbReference type="PROSITE" id="PS51826">
    <property type="entry name" value="PSBD"/>
    <property type="match status" value="1"/>
</dbReference>
<dbReference type="PANTHER" id="PTHR23151">
    <property type="entry name" value="DIHYDROLIPOAMIDE ACETYL/SUCCINYL-TRANSFERASE-RELATED"/>
    <property type="match status" value="1"/>
</dbReference>
<sequence length="566" mass="61213">MAEVIKMPRLSDTMEEGTVASWLKKKGDKVEEGDILAEIETDKATMEFESFYEGTLLHIGIQEGETAKVDALLAIIGDEGEDISGLLDGSADSGSDDEKSEDTDDDADAEVKEEDSDDSSEDSDDDAAEDSGSSSEVPEGVEVVTMPRLSDTMEEGTVASWLKKEGDKIEEGDILAEIETDKATMEFESFYKGTLLHIGIQEGETAKVDSLLAIIGPEGTDVSGVIDGAKSGGSKKQAAKKEEAPKKEEKSAKAEPKKEEPKQKEEPKKQESKPASTNTSSSDGRIFASPLAKKLAEEKGIDLAKVSGSGENGRVVRKDIENYTPAASGGGVQQFVATGEESYEDVNNSQMRKAIAKSLGKSKFTAPHYYLNVEFDMENMIAFRSQYNQLPDTKVSFNDMIIKAVAIALKQHPQVNSQWFDDKMRLNHHVHIGVAVAVPDGLVVPVVEFANEKSLQQINAEVKELAGKARNKKLKPEEMQGSTFTISNLGMFGITNFTSIINQPNSAILSVGAIIEKPVVKNGQIVVGNTMTLSMACDHRTIDGATGAQFLQTLKTYIENPVLMLA</sequence>
<dbReference type="InterPro" id="IPR003016">
    <property type="entry name" value="2-oxoA_DH_lipoyl-BS"/>
</dbReference>
<evidence type="ECO:0000259" key="11">
    <source>
        <dbReference type="PROSITE" id="PS51826"/>
    </source>
</evidence>
<feature type="compositionally biased region" description="Basic and acidic residues" evidence="9">
    <location>
        <begin position="239"/>
        <end position="272"/>
    </location>
</feature>
<reference evidence="12 13" key="1">
    <citation type="submission" date="2021-11" db="EMBL/GenBank/DDBJ databases">
        <title>Seasonal and diel survey of microbial diversity of the Tyrrhenian coast.</title>
        <authorList>
            <person name="Gattoni G."/>
            <person name="Corral P."/>
        </authorList>
    </citation>
    <scope>NUCLEOTIDE SEQUENCE [LARGE SCALE GENOMIC DNA]</scope>
    <source>
        <strain evidence="12 13">Mr9</strain>
    </source>
</reference>
<evidence type="ECO:0000256" key="5">
    <source>
        <dbReference type="ARBA" id="ARBA00023315"/>
    </source>
</evidence>
<dbReference type="Gene3D" id="2.40.50.100">
    <property type="match status" value="2"/>
</dbReference>
<dbReference type="Pfam" id="PF00198">
    <property type="entry name" value="2-oxoacid_dh"/>
    <property type="match status" value="1"/>
</dbReference>
<feature type="domain" description="Peripheral subunit-binding (PSBD)" evidence="11">
    <location>
        <begin position="287"/>
        <end position="324"/>
    </location>
</feature>
<feature type="region of interest" description="Disordered" evidence="9">
    <location>
        <begin position="84"/>
        <end position="151"/>
    </location>
</feature>
<dbReference type="SUPFAM" id="SSF52777">
    <property type="entry name" value="CoA-dependent acyltransferases"/>
    <property type="match status" value="1"/>
</dbReference>
<dbReference type="Gene3D" id="3.30.559.10">
    <property type="entry name" value="Chloramphenicol acetyltransferase-like domain"/>
    <property type="match status" value="1"/>
</dbReference>
<dbReference type="SUPFAM" id="SSF47005">
    <property type="entry name" value="Peripheral subunit-binding domain of 2-oxo acid dehydrogenase complex"/>
    <property type="match status" value="1"/>
</dbReference>
<evidence type="ECO:0000256" key="7">
    <source>
        <dbReference type="ARBA" id="ARBA00048370"/>
    </source>
</evidence>